<dbReference type="RefSeq" id="WP_342113313.1">
    <property type="nucleotide sequence ID" value="NZ_JBCAUN010000002.1"/>
</dbReference>
<gene>
    <name evidence="4" type="ORF">WJX64_09275</name>
</gene>
<feature type="region of interest" description="Disordered" evidence="2">
    <location>
        <begin position="1"/>
        <end position="21"/>
    </location>
</feature>
<comment type="similarity">
    <text evidence="1">Belongs to the YciI family.</text>
</comment>
<protein>
    <submittedName>
        <fullName evidence="4">YciI family protein</fullName>
    </submittedName>
</protein>
<proteinExistence type="inferred from homology"/>
<organism evidence="4 5">
    <name type="scientific">Leifsonia stereocauli</name>
    <dbReference type="NCBI Taxonomy" id="3134136"/>
    <lineage>
        <taxon>Bacteria</taxon>
        <taxon>Bacillati</taxon>
        <taxon>Actinomycetota</taxon>
        <taxon>Actinomycetes</taxon>
        <taxon>Micrococcales</taxon>
        <taxon>Microbacteriaceae</taxon>
        <taxon>Leifsonia</taxon>
    </lineage>
</organism>
<dbReference type="InterPro" id="IPR011008">
    <property type="entry name" value="Dimeric_a/b-barrel"/>
</dbReference>
<evidence type="ECO:0000256" key="2">
    <source>
        <dbReference type="SAM" id="MobiDB-lite"/>
    </source>
</evidence>
<sequence length="151" mass="16593">MSRIGPGTRRQGESGHPARENEESIMRFMCLVRTDETATIGQTPDGVWKRMAEYEQEGRRNGTLVDIGGLLPSASGAIVSLADGRISTVDGPFADTRELIGGYAIIEVHSREEAVELGRRVLQIHVEEWPGWEGDVEVRQLAASQSEIIGY</sequence>
<dbReference type="PANTHER" id="PTHR35174:SF1">
    <property type="entry name" value="BLL0086 PROTEIN"/>
    <property type="match status" value="1"/>
</dbReference>
<feature type="domain" description="YCII-related" evidence="3">
    <location>
        <begin position="26"/>
        <end position="119"/>
    </location>
</feature>
<dbReference type="InterPro" id="IPR005545">
    <property type="entry name" value="YCII"/>
</dbReference>
<name>A0ABU9W408_9MICO</name>
<evidence type="ECO:0000313" key="5">
    <source>
        <dbReference type="Proteomes" id="UP001425155"/>
    </source>
</evidence>
<dbReference type="Proteomes" id="UP001425155">
    <property type="component" value="Unassembled WGS sequence"/>
</dbReference>
<comment type="caution">
    <text evidence="4">The sequence shown here is derived from an EMBL/GenBank/DDBJ whole genome shotgun (WGS) entry which is preliminary data.</text>
</comment>
<dbReference type="Pfam" id="PF03795">
    <property type="entry name" value="YCII"/>
    <property type="match status" value="1"/>
</dbReference>
<keyword evidence="5" id="KW-1185">Reference proteome</keyword>
<dbReference type="EMBL" id="JBCLVG010000002">
    <property type="protein sequence ID" value="MEN1946737.1"/>
    <property type="molecule type" value="Genomic_DNA"/>
</dbReference>
<reference evidence="4 5" key="1">
    <citation type="submission" date="2024-03" db="EMBL/GenBank/DDBJ databases">
        <title>YIM 134122 draft genome.</title>
        <authorList>
            <person name="Zuo S."/>
            <person name="Xiong L."/>
        </authorList>
    </citation>
    <scope>NUCLEOTIDE SEQUENCE [LARGE SCALE GENOMIC DNA]</scope>
    <source>
        <strain evidence="4 5">YIM 134122</strain>
    </source>
</reference>
<dbReference type="SUPFAM" id="SSF54909">
    <property type="entry name" value="Dimeric alpha+beta barrel"/>
    <property type="match status" value="1"/>
</dbReference>
<feature type="compositionally biased region" description="Basic and acidic residues" evidence="2">
    <location>
        <begin position="10"/>
        <end position="21"/>
    </location>
</feature>
<accession>A0ABU9W408</accession>
<evidence type="ECO:0000313" key="4">
    <source>
        <dbReference type="EMBL" id="MEN1946737.1"/>
    </source>
</evidence>
<dbReference type="Gene3D" id="3.30.70.1060">
    <property type="entry name" value="Dimeric alpha+beta barrel"/>
    <property type="match status" value="1"/>
</dbReference>
<evidence type="ECO:0000256" key="1">
    <source>
        <dbReference type="ARBA" id="ARBA00007689"/>
    </source>
</evidence>
<dbReference type="PANTHER" id="PTHR35174">
    <property type="entry name" value="BLL7171 PROTEIN-RELATED"/>
    <property type="match status" value="1"/>
</dbReference>
<evidence type="ECO:0000259" key="3">
    <source>
        <dbReference type="Pfam" id="PF03795"/>
    </source>
</evidence>